<proteinExistence type="predicted"/>
<feature type="transmembrane region" description="Helical" evidence="1">
    <location>
        <begin position="104"/>
        <end position="129"/>
    </location>
</feature>
<organism evidence="2 3">
    <name type="scientific">Microbacterium istanbulense</name>
    <dbReference type="NCBI Taxonomy" id="3122049"/>
    <lineage>
        <taxon>Bacteria</taxon>
        <taxon>Bacillati</taxon>
        <taxon>Actinomycetota</taxon>
        <taxon>Actinomycetes</taxon>
        <taxon>Micrococcales</taxon>
        <taxon>Microbacteriaceae</taxon>
        <taxon>Microbacterium</taxon>
    </lineage>
</organism>
<sequence length="170" mass="17656">MMNHLSSTITATLIAANSAASIVLLTSLGDLLLPRQGGTSDLAPVLFLLLIGVSAALIVGSCIGGLSARQRQAVLIVCVVAGLASIALSVLYFGIFLLDSRSVLVTGVFFVALFTASGPMLTSFLAMLLWQHSRWLSRRGLIVITSAMSVVLTSAQIAAVVVTRLMVAVA</sequence>
<keyword evidence="1" id="KW-1133">Transmembrane helix</keyword>
<keyword evidence="1" id="KW-0812">Transmembrane</keyword>
<accession>A0ABU8LFE9</accession>
<name>A0ABU8LFE9_9MICO</name>
<dbReference type="Proteomes" id="UP001366085">
    <property type="component" value="Unassembled WGS sequence"/>
</dbReference>
<evidence type="ECO:0000313" key="3">
    <source>
        <dbReference type="Proteomes" id="UP001366085"/>
    </source>
</evidence>
<comment type="caution">
    <text evidence="2">The sequence shown here is derived from an EMBL/GenBank/DDBJ whole genome shotgun (WGS) entry which is preliminary data.</text>
</comment>
<feature type="transmembrane region" description="Helical" evidence="1">
    <location>
        <begin position="141"/>
        <end position="167"/>
    </location>
</feature>
<protein>
    <recommendedName>
        <fullName evidence="4">Major facilitator superfamily (MFS) profile domain-containing protein</fullName>
    </recommendedName>
</protein>
<gene>
    <name evidence="2" type="ORF">WDU93_00025</name>
</gene>
<reference evidence="2 3" key="1">
    <citation type="submission" date="2024-02" db="EMBL/GenBank/DDBJ databases">
        <authorList>
            <person name="Saticioglu I.B."/>
        </authorList>
    </citation>
    <scope>NUCLEOTIDE SEQUENCE [LARGE SCALE GENOMIC DNA]</scope>
    <source>
        <strain evidence="2 3">Mu-43</strain>
    </source>
</reference>
<evidence type="ECO:0008006" key="4">
    <source>
        <dbReference type="Google" id="ProtNLM"/>
    </source>
</evidence>
<feature type="transmembrane region" description="Helical" evidence="1">
    <location>
        <begin position="73"/>
        <end position="98"/>
    </location>
</feature>
<dbReference type="RefSeq" id="WP_337316063.1">
    <property type="nucleotide sequence ID" value="NZ_JBBDGN010000001.1"/>
</dbReference>
<evidence type="ECO:0000313" key="2">
    <source>
        <dbReference type="EMBL" id="MEJ1090065.1"/>
    </source>
</evidence>
<evidence type="ECO:0000256" key="1">
    <source>
        <dbReference type="SAM" id="Phobius"/>
    </source>
</evidence>
<dbReference type="EMBL" id="JBBDGN010000001">
    <property type="protein sequence ID" value="MEJ1090065.1"/>
    <property type="molecule type" value="Genomic_DNA"/>
</dbReference>
<keyword evidence="1" id="KW-0472">Membrane</keyword>
<keyword evidence="3" id="KW-1185">Reference proteome</keyword>
<feature type="transmembrane region" description="Helical" evidence="1">
    <location>
        <begin position="45"/>
        <end position="66"/>
    </location>
</feature>